<keyword evidence="3" id="KW-1185">Reference proteome</keyword>
<sequence>MRCLYSPSTACLCPPRETTEKRISVELPHDAHLLSVYFASDFILCTACPNAARLEADRREDSGHGRPRRVSAPRSRHAEERALQRGPPAAPVAARAPGGLQARDPGPAHGRGRPLARQVVRALPERALLLRERAERTPGRALPAGGRQLREGPGAGPRAGGSGRQAGTGRGLVGLSARPASRTPRCLHPAHSAPAHRTQFMES</sequence>
<evidence type="ECO:0000256" key="1">
    <source>
        <dbReference type="SAM" id="MobiDB-lite"/>
    </source>
</evidence>
<accession>A0AAV7W846</accession>
<reference evidence="2" key="1">
    <citation type="journal article" date="2022" name="bioRxiv">
        <title>Sequencing and chromosome-scale assembly of the giantPleurodeles waltlgenome.</title>
        <authorList>
            <person name="Brown T."/>
            <person name="Elewa A."/>
            <person name="Iarovenko S."/>
            <person name="Subramanian E."/>
            <person name="Araus A.J."/>
            <person name="Petzold A."/>
            <person name="Susuki M."/>
            <person name="Suzuki K.-i.T."/>
            <person name="Hayashi T."/>
            <person name="Toyoda A."/>
            <person name="Oliveira C."/>
            <person name="Osipova E."/>
            <person name="Leigh N.D."/>
            <person name="Simon A."/>
            <person name="Yun M.H."/>
        </authorList>
    </citation>
    <scope>NUCLEOTIDE SEQUENCE</scope>
    <source>
        <strain evidence="2">20211129_DDA</strain>
        <tissue evidence="2">Liver</tissue>
    </source>
</reference>
<dbReference type="EMBL" id="JANPWB010000002">
    <property type="protein sequence ID" value="KAJ1209007.1"/>
    <property type="molecule type" value="Genomic_DNA"/>
</dbReference>
<name>A0AAV7W846_PLEWA</name>
<evidence type="ECO:0000313" key="3">
    <source>
        <dbReference type="Proteomes" id="UP001066276"/>
    </source>
</evidence>
<proteinExistence type="predicted"/>
<comment type="caution">
    <text evidence="2">The sequence shown here is derived from an EMBL/GenBank/DDBJ whole genome shotgun (WGS) entry which is preliminary data.</text>
</comment>
<protein>
    <submittedName>
        <fullName evidence="2">Uncharacterized protein</fullName>
    </submittedName>
</protein>
<feature type="region of interest" description="Disordered" evidence="1">
    <location>
        <begin position="133"/>
        <end position="203"/>
    </location>
</feature>
<evidence type="ECO:0000313" key="2">
    <source>
        <dbReference type="EMBL" id="KAJ1209007.1"/>
    </source>
</evidence>
<feature type="compositionally biased region" description="Gly residues" evidence="1">
    <location>
        <begin position="153"/>
        <end position="172"/>
    </location>
</feature>
<gene>
    <name evidence="2" type="ORF">NDU88_004386</name>
</gene>
<feature type="compositionally biased region" description="Basic residues" evidence="1">
    <location>
        <begin position="65"/>
        <end position="75"/>
    </location>
</feature>
<feature type="region of interest" description="Disordered" evidence="1">
    <location>
        <begin position="58"/>
        <end position="114"/>
    </location>
</feature>
<dbReference type="AlphaFoldDB" id="A0AAV7W846"/>
<organism evidence="2 3">
    <name type="scientific">Pleurodeles waltl</name>
    <name type="common">Iberian ribbed newt</name>
    <dbReference type="NCBI Taxonomy" id="8319"/>
    <lineage>
        <taxon>Eukaryota</taxon>
        <taxon>Metazoa</taxon>
        <taxon>Chordata</taxon>
        <taxon>Craniata</taxon>
        <taxon>Vertebrata</taxon>
        <taxon>Euteleostomi</taxon>
        <taxon>Amphibia</taxon>
        <taxon>Batrachia</taxon>
        <taxon>Caudata</taxon>
        <taxon>Salamandroidea</taxon>
        <taxon>Salamandridae</taxon>
        <taxon>Pleurodelinae</taxon>
        <taxon>Pleurodeles</taxon>
    </lineage>
</organism>
<dbReference type="Proteomes" id="UP001066276">
    <property type="component" value="Chromosome 1_2"/>
</dbReference>
<feature type="compositionally biased region" description="Low complexity" evidence="1">
    <location>
        <begin position="85"/>
        <end position="99"/>
    </location>
</feature>